<dbReference type="GO" id="GO:0006654">
    <property type="term" value="P:phosphatidic acid biosynthetic process"/>
    <property type="evidence" value="ECO:0007669"/>
    <property type="project" value="TreeGrafter"/>
</dbReference>
<dbReference type="GO" id="GO:0005783">
    <property type="term" value="C:endoplasmic reticulum"/>
    <property type="evidence" value="ECO:0007669"/>
    <property type="project" value="TreeGrafter"/>
</dbReference>
<sequence>MSDFRKVALITGCSAPSGLGATLARELHSRGWEVFATARKSSSMTGLATAGINTLELDVASKGSVEQTVHNVFKATDGRLDLLINNAAKAQNHPLLDFEPDAVEEYFAIHVFGPLRLMQAFAKPLIKTKGTVVNIGTISSHGLPWQGIYASSKAAAQVQSDVLRRETAPLGLKVITVELGMVNTTRSRLLSMLSDIPNPPSILYPNFAEITRANIDATGKNVDQAPKAESVAKDIINAVDSGFSGKMWTGKSSSLFRWMFPVIPISWQDWIYGKIMKTDMIKPVNLK</sequence>
<dbReference type="STRING" id="71784.A0A1Y2ASC0"/>
<evidence type="ECO:0008006" key="6">
    <source>
        <dbReference type="Google" id="ProtNLM"/>
    </source>
</evidence>
<accession>A0A1Y2ASC0</accession>
<dbReference type="PANTHER" id="PTHR44169:SF6">
    <property type="entry name" value="NADPH-DEPENDENT 1-ACYLDIHYDROXYACETONE PHOSPHATE REDUCTASE"/>
    <property type="match status" value="1"/>
</dbReference>
<proteinExistence type="inferred from homology"/>
<dbReference type="SUPFAM" id="SSF51735">
    <property type="entry name" value="NAD(P)-binding Rossmann-fold domains"/>
    <property type="match status" value="1"/>
</dbReference>
<dbReference type="PRINTS" id="PR00081">
    <property type="entry name" value="GDHRDH"/>
</dbReference>
<dbReference type="OrthoDB" id="2102561at2759"/>
<dbReference type="InParanoid" id="A0A1Y2ASC0"/>
<dbReference type="PRINTS" id="PR00080">
    <property type="entry name" value="SDRFAMILY"/>
</dbReference>
<dbReference type="GO" id="GO:0005811">
    <property type="term" value="C:lipid droplet"/>
    <property type="evidence" value="ECO:0007669"/>
    <property type="project" value="TreeGrafter"/>
</dbReference>
<evidence type="ECO:0000313" key="4">
    <source>
        <dbReference type="EMBL" id="ORY25468.1"/>
    </source>
</evidence>
<dbReference type="InterPro" id="IPR002347">
    <property type="entry name" value="SDR_fam"/>
</dbReference>
<gene>
    <name evidence="4" type="ORF">BCR39DRAFT_580246</name>
</gene>
<organism evidence="4 5">
    <name type="scientific">Naematelia encephala</name>
    <dbReference type="NCBI Taxonomy" id="71784"/>
    <lineage>
        <taxon>Eukaryota</taxon>
        <taxon>Fungi</taxon>
        <taxon>Dikarya</taxon>
        <taxon>Basidiomycota</taxon>
        <taxon>Agaricomycotina</taxon>
        <taxon>Tremellomycetes</taxon>
        <taxon>Tremellales</taxon>
        <taxon>Naemateliaceae</taxon>
        <taxon>Naematelia</taxon>
    </lineage>
</organism>
<comment type="similarity">
    <text evidence="1 3">Belongs to the short-chain dehydrogenases/reductases (SDR) family.</text>
</comment>
<evidence type="ECO:0000256" key="1">
    <source>
        <dbReference type="ARBA" id="ARBA00006484"/>
    </source>
</evidence>
<dbReference type="InterPro" id="IPR036291">
    <property type="entry name" value="NAD(P)-bd_dom_sf"/>
</dbReference>
<name>A0A1Y2ASC0_9TREE</name>
<protein>
    <recommendedName>
        <fullName evidence="6">Oxidoreductase</fullName>
    </recommendedName>
</protein>
<dbReference type="AlphaFoldDB" id="A0A1Y2ASC0"/>
<dbReference type="GO" id="GO:0004806">
    <property type="term" value="F:triacylglycerol lipase activity"/>
    <property type="evidence" value="ECO:0007669"/>
    <property type="project" value="TreeGrafter"/>
</dbReference>
<dbReference type="PANTHER" id="PTHR44169">
    <property type="entry name" value="NADPH-DEPENDENT 1-ACYLDIHYDROXYACETONE PHOSPHATE REDUCTASE"/>
    <property type="match status" value="1"/>
</dbReference>
<dbReference type="GO" id="GO:0000140">
    <property type="term" value="F:acylglycerone-phosphate reductase (NADP+) activity"/>
    <property type="evidence" value="ECO:0007669"/>
    <property type="project" value="TreeGrafter"/>
</dbReference>
<dbReference type="Gene3D" id="3.40.50.720">
    <property type="entry name" value="NAD(P)-binding Rossmann-like Domain"/>
    <property type="match status" value="1"/>
</dbReference>
<keyword evidence="5" id="KW-1185">Reference proteome</keyword>
<comment type="caution">
    <text evidence="4">The sequence shown here is derived from an EMBL/GenBank/DDBJ whole genome shotgun (WGS) entry which is preliminary data.</text>
</comment>
<dbReference type="EMBL" id="MCFC01000057">
    <property type="protein sequence ID" value="ORY25468.1"/>
    <property type="molecule type" value="Genomic_DNA"/>
</dbReference>
<evidence type="ECO:0000313" key="5">
    <source>
        <dbReference type="Proteomes" id="UP000193986"/>
    </source>
</evidence>
<dbReference type="GO" id="GO:0019433">
    <property type="term" value="P:triglyceride catabolic process"/>
    <property type="evidence" value="ECO:0007669"/>
    <property type="project" value="TreeGrafter"/>
</dbReference>
<dbReference type="Pfam" id="PF00106">
    <property type="entry name" value="adh_short"/>
    <property type="match status" value="1"/>
</dbReference>
<keyword evidence="2" id="KW-0560">Oxidoreductase</keyword>
<dbReference type="Proteomes" id="UP000193986">
    <property type="component" value="Unassembled WGS sequence"/>
</dbReference>
<evidence type="ECO:0000256" key="3">
    <source>
        <dbReference type="RuleBase" id="RU000363"/>
    </source>
</evidence>
<reference evidence="4 5" key="1">
    <citation type="submission" date="2016-07" db="EMBL/GenBank/DDBJ databases">
        <title>Pervasive Adenine N6-methylation of Active Genes in Fungi.</title>
        <authorList>
            <consortium name="DOE Joint Genome Institute"/>
            <person name="Mondo S.J."/>
            <person name="Dannebaum R.O."/>
            <person name="Kuo R.C."/>
            <person name="Labutti K."/>
            <person name="Haridas S."/>
            <person name="Kuo A."/>
            <person name="Salamov A."/>
            <person name="Ahrendt S.R."/>
            <person name="Lipzen A."/>
            <person name="Sullivan W."/>
            <person name="Andreopoulos W.B."/>
            <person name="Clum A."/>
            <person name="Lindquist E."/>
            <person name="Daum C."/>
            <person name="Ramamoorthy G.K."/>
            <person name="Gryganskyi A."/>
            <person name="Culley D."/>
            <person name="Magnuson J.K."/>
            <person name="James T.Y."/>
            <person name="O'Malley M.A."/>
            <person name="Stajich J.E."/>
            <person name="Spatafora J.W."/>
            <person name="Visel A."/>
            <person name="Grigoriev I.V."/>
        </authorList>
    </citation>
    <scope>NUCLEOTIDE SEQUENCE [LARGE SCALE GENOMIC DNA]</scope>
    <source>
        <strain evidence="4 5">68-887.2</strain>
    </source>
</reference>
<dbReference type="FunCoup" id="A0A1Y2ASC0">
    <property type="interactions" value="77"/>
</dbReference>
<evidence type="ECO:0000256" key="2">
    <source>
        <dbReference type="ARBA" id="ARBA00023002"/>
    </source>
</evidence>